<keyword evidence="3 8" id="KW-0812">Transmembrane</keyword>
<evidence type="ECO:0000259" key="9">
    <source>
        <dbReference type="PROSITE" id="PS50002"/>
    </source>
</evidence>
<feature type="compositionally biased region" description="Pro residues" evidence="7">
    <location>
        <begin position="398"/>
        <end position="418"/>
    </location>
</feature>
<sequence length="469" mass="49643">MGHAHLHQQQHQKRDFWDNVGSLVDELPKSEFGDKIQRGEPLAASPATTSLVAWPLLFMGAETYIRTVYKTMSPTFTGEIGGYSTQGEESPQQTEQPATTNNEPATQTPAAATAQDPEPTTSDALDSITSVEATSLGSTLAVADPTSSLATHETKVSSSSSLPAPTSSAAASTATPSSSSSADQGTSPGAKAGIAFGVVGGLLLVSLIVFMIFKRRKRLVQQRLSRDNEKLNNGGDNLARMPSRSDPRAPRISLRPVTQFLPNWNLDKNAPRAAANLAPATANQWDRPGTSQNEMELNAGDLVRLLHEYDDGWALCIRLDRSQQGVVPRTCLSTRPVKPRPPQGAARPGPPINPQGGFPRGPNPLGRPMTPQGRPMTPQGRPMTPQGQRPPQGMGPRPAGPMSPGPRPQSPGPRPQSPGPRQQGPPGARPQSPNGMSPRPMGAGSSPMNPAPSSPNRAPQRKPVPGQAY</sequence>
<keyword evidence="5 8" id="KW-0472">Membrane</keyword>
<feature type="region of interest" description="Disordered" evidence="7">
    <location>
        <begin position="145"/>
        <end position="187"/>
    </location>
</feature>
<protein>
    <recommendedName>
        <fullName evidence="9">SH3 domain-containing protein</fullName>
    </recommendedName>
</protein>
<dbReference type="GO" id="GO:0071944">
    <property type="term" value="C:cell periphery"/>
    <property type="evidence" value="ECO:0007669"/>
    <property type="project" value="UniProtKB-ARBA"/>
</dbReference>
<feature type="compositionally biased region" description="Polar residues" evidence="7">
    <location>
        <begin position="83"/>
        <end position="96"/>
    </location>
</feature>
<dbReference type="PRINTS" id="PR01217">
    <property type="entry name" value="PRICHEXTENSN"/>
</dbReference>
<dbReference type="SUPFAM" id="SSF50044">
    <property type="entry name" value="SH3-domain"/>
    <property type="match status" value="1"/>
</dbReference>
<name>A0A179I5G0_CORDF</name>
<feature type="transmembrane region" description="Helical" evidence="8">
    <location>
        <begin position="192"/>
        <end position="213"/>
    </location>
</feature>
<dbReference type="EMBL" id="LUKN01003651">
    <property type="protein sequence ID" value="OAQ97131.1"/>
    <property type="molecule type" value="Genomic_DNA"/>
</dbReference>
<dbReference type="Gene3D" id="2.30.30.40">
    <property type="entry name" value="SH3 Domains"/>
    <property type="match status" value="1"/>
</dbReference>
<proteinExistence type="predicted"/>
<dbReference type="Pfam" id="PF14604">
    <property type="entry name" value="SH3_9"/>
    <property type="match status" value="1"/>
</dbReference>
<feature type="region of interest" description="Disordered" evidence="7">
    <location>
        <begin position="80"/>
        <end position="124"/>
    </location>
</feature>
<evidence type="ECO:0000256" key="8">
    <source>
        <dbReference type="SAM" id="Phobius"/>
    </source>
</evidence>
<feature type="compositionally biased region" description="Low complexity" evidence="7">
    <location>
        <begin position="419"/>
        <end position="433"/>
    </location>
</feature>
<evidence type="ECO:0000313" key="11">
    <source>
        <dbReference type="Proteomes" id="UP000243081"/>
    </source>
</evidence>
<dbReference type="OrthoDB" id="5340910at2759"/>
<feature type="region of interest" description="Disordered" evidence="7">
    <location>
        <begin position="330"/>
        <end position="469"/>
    </location>
</feature>
<evidence type="ECO:0000256" key="5">
    <source>
        <dbReference type="ARBA" id="ARBA00023136"/>
    </source>
</evidence>
<feature type="compositionally biased region" description="Low complexity" evidence="7">
    <location>
        <begin position="97"/>
        <end position="121"/>
    </location>
</feature>
<dbReference type="InterPro" id="IPR036028">
    <property type="entry name" value="SH3-like_dom_sf"/>
</dbReference>
<keyword evidence="11" id="KW-1185">Reference proteome</keyword>
<evidence type="ECO:0000256" key="1">
    <source>
        <dbReference type="ARBA" id="ARBA00004167"/>
    </source>
</evidence>
<gene>
    <name evidence="10" type="ORF">LLEC1_03218</name>
</gene>
<evidence type="ECO:0000256" key="7">
    <source>
        <dbReference type="SAM" id="MobiDB-lite"/>
    </source>
</evidence>
<dbReference type="InterPro" id="IPR001452">
    <property type="entry name" value="SH3_domain"/>
</dbReference>
<dbReference type="InterPro" id="IPR051694">
    <property type="entry name" value="Immunoregulatory_rcpt-like"/>
</dbReference>
<reference evidence="10 11" key="1">
    <citation type="submission" date="2016-03" db="EMBL/GenBank/DDBJ databases">
        <title>Fine-scale spatial genetic structure of a fungal parasite of coffee scale insects.</title>
        <authorList>
            <person name="Jackson D."/>
            <person name="Zemenick K.A."/>
            <person name="Malloure B."/>
            <person name="Quandt C.A."/>
            <person name="James T.Y."/>
        </authorList>
    </citation>
    <scope>NUCLEOTIDE SEQUENCE [LARGE SCALE GENOMIC DNA]</scope>
    <source>
        <strain evidence="10 11">UM487</strain>
    </source>
</reference>
<dbReference type="PROSITE" id="PS50002">
    <property type="entry name" value="SH3"/>
    <property type="match status" value="1"/>
</dbReference>
<evidence type="ECO:0000313" key="10">
    <source>
        <dbReference type="EMBL" id="OAQ97131.1"/>
    </source>
</evidence>
<comment type="subcellular location">
    <subcellularLocation>
        <location evidence="1">Membrane</location>
        <topology evidence="1">Single-pass membrane protein</topology>
    </subcellularLocation>
</comment>
<dbReference type="OMA" id="CGPPETH"/>
<evidence type="ECO:0000256" key="3">
    <source>
        <dbReference type="ARBA" id="ARBA00022692"/>
    </source>
</evidence>
<feature type="domain" description="SH3" evidence="9">
    <location>
        <begin position="273"/>
        <end position="337"/>
    </location>
</feature>
<dbReference type="Proteomes" id="UP000243081">
    <property type="component" value="Unassembled WGS sequence"/>
</dbReference>
<comment type="caution">
    <text evidence="10">The sequence shown here is derived from an EMBL/GenBank/DDBJ whole genome shotgun (WGS) entry which is preliminary data.</text>
</comment>
<feature type="region of interest" description="Disordered" evidence="7">
    <location>
        <begin position="230"/>
        <end position="250"/>
    </location>
</feature>
<organism evidence="10 11">
    <name type="scientific">Cordyceps confragosa</name>
    <name type="common">Lecanicillium lecanii</name>
    <dbReference type="NCBI Taxonomy" id="2714763"/>
    <lineage>
        <taxon>Eukaryota</taxon>
        <taxon>Fungi</taxon>
        <taxon>Dikarya</taxon>
        <taxon>Ascomycota</taxon>
        <taxon>Pezizomycotina</taxon>
        <taxon>Sordariomycetes</taxon>
        <taxon>Hypocreomycetidae</taxon>
        <taxon>Hypocreales</taxon>
        <taxon>Cordycipitaceae</taxon>
        <taxon>Akanthomyces</taxon>
    </lineage>
</organism>
<accession>A0A179I5G0</accession>
<keyword evidence="2 6" id="KW-0728">SH3 domain</keyword>
<dbReference type="AlphaFoldDB" id="A0A179I5G0"/>
<dbReference type="CDD" id="cd12087">
    <property type="entry name" value="TM_EGFR-like"/>
    <property type="match status" value="1"/>
</dbReference>
<evidence type="ECO:0000256" key="2">
    <source>
        <dbReference type="ARBA" id="ARBA00022443"/>
    </source>
</evidence>
<dbReference type="PANTHER" id="PTHR15549">
    <property type="entry name" value="PAIRED IMMUNOGLOBULIN-LIKE TYPE 2 RECEPTOR"/>
    <property type="match status" value="1"/>
</dbReference>
<evidence type="ECO:0000256" key="4">
    <source>
        <dbReference type="ARBA" id="ARBA00022989"/>
    </source>
</evidence>
<feature type="compositionally biased region" description="Low complexity" evidence="7">
    <location>
        <begin position="378"/>
        <end position="397"/>
    </location>
</feature>
<feature type="compositionally biased region" description="Low complexity" evidence="7">
    <location>
        <begin position="157"/>
        <end position="182"/>
    </location>
</feature>
<evidence type="ECO:0000256" key="6">
    <source>
        <dbReference type="PROSITE-ProRule" id="PRU00192"/>
    </source>
</evidence>
<dbReference type="GO" id="GO:0016020">
    <property type="term" value="C:membrane"/>
    <property type="evidence" value="ECO:0007669"/>
    <property type="project" value="UniProtKB-SubCell"/>
</dbReference>
<keyword evidence="4 8" id="KW-1133">Transmembrane helix</keyword>